<feature type="domain" description="Guanylate kinase-like" evidence="1">
    <location>
        <begin position="551"/>
        <end position="730"/>
    </location>
</feature>
<dbReference type="Gene3D" id="1.10.287.470">
    <property type="entry name" value="Helix hairpin bin"/>
    <property type="match status" value="1"/>
</dbReference>
<dbReference type="SMART" id="SM00072">
    <property type="entry name" value="GuKc"/>
    <property type="match status" value="1"/>
</dbReference>
<dbReference type="Pfam" id="PF09058">
    <property type="entry name" value="L27_1"/>
    <property type="match status" value="1"/>
</dbReference>
<gene>
    <name evidence="4" type="ORF">LOD99_8955</name>
</gene>
<dbReference type="InterPro" id="IPR015143">
    <property type="entry name" value="L27_1"/>
</dbReference>
<proteinExistence type="evidence at transcript level"/>
<organism evidence="3">
    <name type="scientific">Oopsacas minuta</name>
    <dbReference type="NCBI Taxonomy" id="111878"/>
    <lineage>
        <taxon>Eukaryota</taxon>
        <taxon>Metazoa</taxon>
        <taxon>Porifera</taxon>
        <taxon>Hexactinellida</taxon>
        <taxon>Hexasterophora</taxon>
        <taxon>Lyssacinosida</taxon>
        <taxon>Leucopsacidae</taxon>
        <taxon>Oopsacas</taxon>
    </lineage>
</organism>
<protein>
    <submittedName>
        <fullName evidence="3">DLG</fullName>
    </submittedName>
</protein>
<dbReference type="CDD" id="cd00136">
    <property type="entry name" value="PDZ_canonical"/>
    <property type="match status" value="2"/>
</dbReference>
<dbReference type="InterPro" id="IPR008144">
    <property type="entry name" value="Guanylate_kin-like_dom"/>
</dbReference>
<reference evidence="3" key="1">
    <citation type="submission" date="2017-09" db="EMBL/GenBank/DDBJ databases">
        <title>New genomic data challenges the traditional vision of epithelium evolution in sponges and ctenophores.</title>
        <authorList>
            <person name="Belahbib H."/>
            <person name="Renard E."/>
            <person name="Santini S."/>
            <person name="Jourda C."/>
            <person name="Claverie J.-M."/>
            <person name="Borchiellini C."/>
            <person name="Le Bivic A."/>
        </authorList>
    </citation>
    <scope>NUCLEOTIDE SEQUENCE</scope>
    <source>
        <strain evidence="3">ID7</strain>
    </source>
</reference>
<reference evidence="4 5" key="3">
    <citation type="journal article" date="2023" name="BMC Biol.">
        <title>The compact genome of the sponge Oopsacas minuta (Hexactinellida) is lacking key metazoan core genes.</title>
        <authorList>
            <person name="Santini S."/>
            <person name="Schenkelaars Q."/>
            <person name="Jourda C."/>
            <person name="Duchesne M."/>
            <person name="Belahbib H."/>
            <person name="Rocher C."/>
            <person name="Selva M."/>
            <person name="Riesgo A."/>
            <person name="Vervoort M."/>
            <person name="Leys S.P."/>
            <person name="Kodjabachian L."/>
            <person name="Le Bivic A."/>
            <person name="Borchiellini C."/>
            <person name="Claverie J.M."/>
            <person name="Renard E."/>
        </authorList>
    </citation>
    <scope>NUCLEOTIDE SEQUENCE [LARGE SCALE GENOMIC DNA]</scope>
    <source>
        <strain evidence="4">SPO-2</strain>
    </source>
</reference>
<reference evidence="4" key="2">
    <citation type="submission" date="2022-02" db="EMBL/GenBank/DDBJ databases">
        <authorList>
            <person name="Santini S."/>
            <person name="Jourda C."/>
            <person name="Belahbib H."/>
            <person name="Rocher C."/>
            <person name="Selva M."/>
            <person name="Borchiellini C."/>
            <person name="Renard E."/>
        </authorList>
    </citation>
    <scope>NUCLEOTIDE SEQUENCE</scope>
    <source>
        <strain evidence="4">SPO-2</strain>
    </source>
</reference>
<evidence type="ECO:0000313" key="4">
    <source>
        <dbReference type="EMBL" id="KAI6647031.1"/>
    </source>
</evidence>
<dbReference type="Proteomes" id="UP001165289">
    <property type="component" value="Unassembled WGS sequence"/>
</dbReference>
<feature type="domain" description="PDZ" evidence="2">
    <location>
        <begin position="110"/>
        <end position="192"/>
    </location>
</feature>
<dbReference type="SUPFAM" id="SSF52540">
    <property type="entry name" value="P-loop containing nucleoside triphosphate hydrolases"/>
    <property type="match status" value="1"/>
</dbReference>
<dbReference type="AlphaFoldDB" id="A0A2P1GIU7"/>
<dbReference type="SUPFAM" id="SSF50044">
    <property type="entry name" value="SH3-domain"/>
    <property type="match status" value="1"/>
</dbReference>
<dbReference type="PROSITE" id="PS50106">
    <property type="entry name" value="PDZ"/>
    <property type="match status" value="3"/>
</dbReference>
<dbReference type="InterPro" id="IPR008145">
    <property type="entry name" value="GK/Ca_channel_bsu"/>
</dbReference>
<dbReference type="Pfam" id="PF00595">
    <property type="entry name" value="PDZ"/>
    <property type="match status" value="3"/>
</dbReference>
<dbReference type="InterPro" id="IPR020590">
    <property type="entry name" value="Guanylate_kinase_CS"/>
</dbReference>
<dbReference type="PROSITE" id="PS00856">
    <property type="entry name" value="GUANYLATE_KINASE_1"/>
    <property type="match status" value="1"/>
</dbReference>
<dbReference type="Pfam" id="PF00625">
    <property type="entry name" value="Guanylate_kin"/>
    <property type="match status" value="1"/>
</dbReference>
<dbReference type="InterPro" id="IPR027417">
    <property type="entry name" value="P-loop_NTPase"/>
</dbReference>
<dbReference type="InterPro" id="IPR036028">
    <property type="entry name" value="SH3-like_dom_sf"/>
</dbReference>
<dbReference type="Gene3D" id="3.40.50.300">
    <property type="entry name" value="P-loop containing nucleotide triphosphate hydrolases"/>
    <property type="match status" value="1"/>
</dbReference>
<evidence type="ECO:0000313" key="3">
    <source>
        <dbReference type="EMBL" id="AVM85900.1"/>
    </source>
</evidence>
<dbReference type="InterPro" id="IPR050716">
    <property type="entry name" value="MAGUK"/>
</dbReference>
<evidence type="ECO:0000259" key="2">
    <source>
        <dbReference type="PROSITE" id="PS50106"/>
    </source>
</evidence>
<evidence type="ECO:0000259" key="1">
    <source>
        <dbReference type="PROSITE" id="PS50052"/>
    </source>
</evidence>
<sequence>MASYKKEDAYRVLHLLEEYRNSLPVSEANDEVALRLALDNLIAAIRARLFTALSELLEFYNECLLDPSKASEEKSKYSSSLALHWQQGSLPPVSPLHKPIEASMGYYDFDIVINKGDSELGISLSAGIGQEQGVLISNIAPGSAADRFEDIRIGDRILEVNRVSFLTISQQTAVNTLNSITGDIELVLRRNLITREGERKITVVPLNKLNGSLGFTIKGGTDAQLISEHDGIFISKVFKKGAAEKTGQLSPGDRIISVNGNNIEHVTHDEAVRVLSSSGENILIKIEKGVFSLDNNDDTCSVHETTLERGEHGYGIKIIGRETPSLAVYVSQVTQGGPADISQKISKGDRILEVNGQDVRQVTHEVVASIFRSSQHHVHIKVRHAEEGWEQVMAANNGSSDPNAPLNILYQDTFFLRAWFHFDPSVEPDIPDAGLMFGQNSILCVVNSTNSDWWQACIVDDFGKFSPCGLIPSEKYQLKREHLKNRSVHFPDQESSDVDNTEVNKTKKKLFQKISKKVKRTKHSSKASSDSETVGTTPFYTHVEKHEIEVKRPVILLGPLKDHLNDMLVQEYSSAYAGCVLHTSRPRRENEEHGVDYYFVSSEIMEQYVADDSFIEAGHFNQNLYGTTARAVRDVLDAQRHCILSVSPQSIHRLEQAGLSPIVILLYPTSPSALLELPEYQHTHHIQHDDYEKQIELADNLTHDIGEQLTGIAKGDNIEELLYSVTNIINAHSYKIEWIPVRIELQ</sequence>
<feature type="domain" description="PDZ" evidence="2">
    <location>
        <begin position="304"/>
        <end position="386"/>
    </location>
</feature>
<dbReference type="EMBL" id="JAKMXF010000347">
    <property type="protein sequence ID" value="KAI6647031.1"/>
    <property type="molecule type" value="Genomic_DNA"/>
</dbReference>
<dbReference type="SUPFAM" id="SSF50156">
    <property type="entry name" value="PDZ domain-like"/>
    <property type="match status" value="3"/>
</dbReference>
<dbReference type="SMART" id="SM00228">
    <property type="entry name" value="PDZ"/>
    <property type="match status" value="3"/>
</dbReference>
<dbReference type="InterPro" id="IPR001478">
    <property type="entry name" value="PDZ"/>
</dbReference>
<dbReference type="Gene3D" id="2.30.30.40">
    <property type="entry name" value="SH3 Domains"/>
    <property type="match status" value="1"/>
</dbReference>
<dbReference type="EMBL" id="MF959455">
    <property type="protein sequence ID" value="AVM85900.1"/>
    <property type="molecule type" value="mRNA"/>
</dbReference>
<dbReference type="PROSITE" id="PS50052">
    <property type="entry name" value="GUANYLATE_KINASE_2"/>
    <property type="match status" value="1"/>
</dbReference>
<evidence type="ECO:0000313" key="5">
    <source>
        <dbReference type="Proteomes" id="UP001165289"/>
    </source>
</evidence>
<dbReference type="InterPro" id="IPR036034">
    <property type="entry name" value="PDZ_sf"/>
</dbReference>
<name>A0A2P1GIU7_9METZ</name>
<dbReference type="OrthoDB" id="78824at2759"/>
<dbReference type="Gene3D" id="2.30.42.10">
    <property type="match status" value="3"/>
</dbReference>
<feature type="domain" description="PDZ" evidence="2">
    <location>
        <begin position="203"/>
        <end position="290"/>
    </location>
</feature>
<accession>A0A2P1GIU7</accession>
<dbReference type="PANTHER" id="PTHR23122">
    <property type="entry name" value="MEMBRANE-ASSOCIATED GUANYLATE KINASE MAGUK"/>
    <property type="match status" value="1"/>
</dbReference>
<keyword evidence="5" id="KW-1185">Reference proteome</keyword>